<keyword evidence="1" id="KW-0862">Zinc</keyword>
<sequence length="556" mass="62449">MALETVRELLSCDCGSLVTYQLDKSSQLDAISFQTVLMRDVFVRFPEVVLIHRTHSGKGKALYMFMVDKPFLKLEGEMMKVVHFAVPAKESAESLSRLYKTFKAFNPEWKKIQTFLVDPHFPLLPILSQAFPSAEVQLSVFHVCKYLQHKIHQLSLECYTERLILNTLRNTMCAATESNLRKMHTVLSDFVKPDLLPQLHIHWLLNSKIWVMHSWRNWAESSEYFKDLEITTRGLSQVFCTGRSLETCATSLAKHYQKCVSEQPPDAVLVSTTPSSNHMSAEAAPQSLPAQTLRPASPHPSTSLCNQPAQKTALVSLNHGSLATLQNPLIFLQNPLAAPQISQLLQNHSTNAWSPLKLPLHGTARETIAEDTDGDHDTERSREADDRISQSLQDICTAPAAKLCLTEFAVVQKSVQLIGTNEDAINVQILEDAHKVDPKGLKSCTCPLNQTFRLPCRHILAVLNSDRRVSQPEMLSKQWQKGPGGCQAGPESTNGFSEVLNSSWEKSLDKSLVVSFLTKEISRLLTQCSSEEFDRRYNTLRELADSWIGPYVEVKL</sequence>
<dbReference type="InterPro" id="IPR048324">
    <property type="entry name" value="ZSWIM1-3_RNaseH-like"/>
</dbReference>
<dbReference type="Pfam" id="PF04434">
    <property type="entry name" value="SWIM"/>
    <property type="match status" value="1"/>
</dbReference>
<dbReference type="PANTHER" id="PTHR31569:SF0">
    <property type="entry name" value="ZINC FINGER SWIM DOMAIN-CONTAINING PROTEIN 1"/>
    <property type="match status" value="1"/>
</dbReference>
<dbReference type="CTD" id="90204"/>
<dbReference type="InterPro" id="IPR045563">
    <property type="entry name" value="ZSWIM1/3_C"/>
</dbReference>
<dbReference type="GO" id="GO:0008270">
    <property type="term" value="F:zinc ion binding"/>
    <property type="evidence" value="ECO:0007669"/>
    <property type="project" value="UniProtKB-KW"/>
</dbReference>
<dbReference type="InterPro" id="IPR007527">
    <property type="entry name" value="Znf_SWIM"/>
</dbReference>
<evidence type="ECO:0000313" key="4">
    <source>
        <dbReference type="EMBL" id="KYO42516.1"/>
    </source>
</evidence>
<gene>
    <name evidence="4" type="primary">ZSWIM1</name>
    <name evidence="4" type="ORF">Y1Q_0005973</name>
</gene>
<feature type="region of interest" description="Disordered" evidence="2">
    <location>
        <begin position="271"/>
        <end position="305"/>
    </location>
</feature>
<dbReference type="PANTHER" id="PTHR31569">
    <property type="entry name" value="SWIM-TYPE DOMAIN-CONTAINING PROTEIN"/>
    <property type="match status" value="1"/>
</dbReference>
<accession>A0A151P048</accession>
<keyword evidence="5" id="KW-1185">Reference proteome</keyword>
<dbReference type="OrthoDB" id="124789at2759"/>
<dbReference type="KEGG" id="amj:109282369"/>
<dbReference type="Pfam" id="PF19286">
    <property type="entry name" value="ZSWIM1-3_C"/>
    <property type="match status" value="1"/>
</dbReference>
<dbReference type="Proteomes" id="UP000050525">
    <property type="component" value="Unassembled WGS sequence"/>
</dbReference>
<dbReference type="eggNOG" id="ENOG502RNJT">
    <property type="taxonomic scope" value="Eukaryota"/>
</dbReference>
<name>A0A151P048_ALLMI</name>
<feature type="region of interest" description="Disordered" evidence="2">
    <location>
        <begin position="367"/>
        <end position="386"/>
    </location>
</feature>
<evidence type="ECO:0000256" key="2">
    <source>
        <dbReference type="SAM" id="MobiDB-lite"/>
    </source>
</evidence>
<dbReference type="EMBL" id="AKHW03001407">
    <property type="protein sequence ID" value="KYO42516.1"/>
    <property type="molecule type" value="Genomic_DNA"/>
</dbReference>
<evidence type="ECO:0000313" key="5">
    <source>
        <dbReference type="Proteomes" id="UP000050525"/>
    </source>
</evidence>
<dbReference type="Pfam" id="PF21056">
    <property type="entry name" value="ZSWIM1-3_RNaseH-like"/>
    <property type="match status" value="1"/>
</dbReference>
<organism evidence="4 5">
    <name type="scientific">Alligator mississippiensis</name>
    <name type="common">American alligator</name>
    <dbReference type="NCBI Taxonomy" id="8496"/>
    <lineage>
        <taxon>Eukaryota</taxon>
        <taxon>Metazoa</taxon>
        <taxon>Chordata</taxon>
        <taxon>Craniata</taxon>
        <taxon>Vertebrata</taxon>
        <taxon>Euteleostomi</taxon>
        <taxon>Archelosauria</taxon>
        <taxon>Archosauria</taxon>
        <taxon>Crocodylia</taxon>
        <taxon>Alligatoridae</taxon>
        <taxon>Alligatorinae</taxon>
        <taxon>Alligator</taxon>
    </lineage>
</organism>
<dbReference type="Pfam" id="PF21600">
    <property type="entry name" value="ZSWIM1-3_helical"/>
    <property type="match status" value="1"/>
</dbReference>
<dbReference type="GeneID" id="109282369"/>
<reference evidence="4 5" key="1">
    <citation type="journal article" date="2012" name="Genome Biol.">
        <title>Sequencing three crocodilian genomes to illuminate the evolution of archosaurs and amniotes.</title>
        <authorList>
            <person name="St John J.A."/>
            <person name="Braun E.L."/>
            <person name="Isberg S.R."/>
            <person name="Miles L.G."/>
            <person name="Chong A.Y."/>
            <person name="Gongora J."/>
            <person name="Dalzell P."/>
            <person name="Moran C."/>
            <person name="Bed'hom B."/>
            <person name="Abzhanov A."/>
            <person name="Burgess S.C."/>
            <person name="Cooksey A.M."/>
            <person name="Castoe T.A."/>
            <person name="Crawford N.G."/>
            <person name="Densmore L.D."/>
            <person name="Drew J.C."/>
            <person name="Edwards S.V."/>
            <person name="Faircloth B.C."/>
            <person name="Fujita M.K."/>
            <person name="Greenwold M.J."/>
            <person name="Hoffmann F.G."/>
            <person name="Howard J.M."/>
            <person name="Iguchi T."/>
            <person name="Janes D.E."/>
            <person name="Khan S.Y."/>
            <person name="Kohno S."/>
            <person name="de Koning A.J."/>
            <person name="Lance S.L."/>
            <person name="McCarthy F.M."/>
            <person name="McCormack J.E."/>
            <person name="Merchant M.E."/>
            <person name="Peterson D.G."/>
            <person name="Pollock D.D."/>
            <person name="Pourmand N."/>
            <person name="Raney B.J."/>
            <person name="Roessler K.A."/>
            <person name="Sanford J.R."/>
            <person name="Sawyer R.H."/>
            <person name="Schmidt C.J."/>
            <person name="Triplett E.W."/>
            <person name="Tuberville T.D."/>
            <person name="Venegas-Anaya M."/>
            <person name="Howard J.T."/>
            <person name="Jarvis E.D."/>
            <person name="Guillette L.J.Jr."/>
            <person name="Glenn T.C."/>
            <person name="Green R.E."/>
            <person name="Ray D.A."/>
        </authorList>
    </citation>
    <scope>NUCLEOTIDE SEQUENCE [LARGE SCALE GENOMIC DNA]</scope>
    <source>
        <strain evidence="4">KSC_2009_1</strain>
    </source>
</reference>
<dbReference type="InterPro" id="IPR048326">
    <property type="entry name" value="ZSWIM1-3_helical"/>
</dbReference>
<keyword evidence="1" id="KW-0479">Metal-binding</keyword>
<evidence type="ECO:0000256" key="1">
    <source>
        <dbReference type="PROSITE-ProRule" id="PRU00325"/>
    </source>
</evidence>
<dbReference type="AlphaFoldDB" id="A0A151P048"/>
<protein>
    <submittedName>
        <fullName evidence="4">Zinc finger SWIM domain-containing protein 1 isoform A</fullName>
    </submittedName>
</protein>
<dbReference type="PROSITE" id="PS50966">
    <property type="entry name" value="ZF_SWIM"/>
    <property type="match status" value="1"/>
</dbReference>
<dbReference type="InterPro" id="IPR052579">
    <property type="entry name" value="Zinc_finger_SWIM"/>
</dbReference>
<proteinExistence type="predicted"/>
<feature type="compositionally biased region" description="Basic and acidic residues" evidence="2">
    <location>
        <begin position="375"/>
        <end position="386"/>
    </location>
</feature>
<feature type="domain" description="SWIM-type" evidence="3">
    <location>
        <begin position="425"/>
        <end position="467"/>
    </location>
</feature>
<keyword evidence="1" id="KW-0863">Zinc-finger</keyword>
<dbReference type="STRING" id="8496.A0A151P048"/>
<dbReference type="RefSeq" id="XP_019339694.1">
    <property type="nucleotide sequence ID" value="XM_019484149.2"/>
</dbReference>
<evidence type="ECO:0000259" key="3">
    <source>
        <dbReference type="PROSITE" id="PS50966"/>
    </source>
</evidence>
<comment type="caution">
    <text evidence="4">The sequence shown here is derived from an EMBL/GenBank/DDBJ whole genome shotgun (WGS) entry which is preliminary data.</text>
</comment>